<gene>
    <name evidence="4" type="primary">6041103</name>
    <name evidence="3" type="ORF">CpipJ_CPIJ008755</name>
</gene>
<feature type="transmembrane region" description="Helical" evidence="1">
    <location>
        <begin position="383"/>
        <end position="399"/>
    </location>
</feature>
<name>B0WNX6_CULQU</name>
<dbReference type="KEGG" id="cqu:CpipJ_CPIJ008755"/>
<evidence type="ECO:0000313" key="3">
    <source>
        <dbReference type="EMBL" id="EDS31995.1"/>
    </source>
</evidence>
<evidence type="ECO:0000313" key="5">
    <source>
        <dbReference type="Proteomes" id="UP000002320"/>
    </source>
</evidence>
<dbReference type="EMBL" id="DS232017">
    <property type="protein sequence ID" value="EDS31995.1"/>
    <property type="molecule type" value="Genomic_DNA"/>
</dbReference>
<accession>B0WNX6</accession>
<reference evidence="4" key="2">
    <citation type="submission" date="2021-02" db="UniProtKB">
        <authorList>
            <consortium name="EnsemblMetazoa"/>
        </authorList>
    </citation>
    <scope>IDENTIFICATION</scope>
    <source>
        <strain evidence="4">JHB</strain>
    </source>
</reference>
<dbReference type="PANTHER" id="PTHR11161:SF22">
    <property type="entry name" value="ACYLTRANSFERASE 3 DOMAIN-CONTAINING PROTEIN-RELATED"/>
    <property type="match status" value="1"/>
</dbReference>
<feature type="transmembrane region" description="Helical" evidence="1">
    <location>
        <begin position="449"/>
        <end position="475"/>
    </location>
</feature>
<dbReference type="InParanoid" id="B0WNX6"/>
<reference evidence="3" key="1">
    <citation type="submission" date="2007-03" db="EMBL/GenBank/DDBJ databases">
        <title>Annotation of Culex pipiens quinquefasciatus.</title>
        <authorList>
            <consortium name="The Broad Institute Genome Sequencing Platform"/>
            <person name="Atkinson P.W."/>
            <person name="Hemingway J."/>
            <person name="Christensen B.M."/>
            <person name="Higgs S."/>
            <person name="Kodira C."/>
            <person name="Hannick L."/>
            <person name="Megy K."/>
            <person name="O'Leary S."/>
            <person name="Pearson M."/>
            <person name="Haas B.J."/>
            <person name="Mauceli E."/>
            <person name="Wortman J.R."/>
            <person name="Lee N.H."/>
            <person name="Guigo R."/>
            <person name="Stanke M."/>
            <person name="Alvarado L."/>
            <person name="Amedeo P."/>
            <person name="Antoine C.H."/>
            <person name="Arensburger P."/>
            <person name="Bidwell S.L."/>
            <person name="Crawford M."/>
            <person name="Camaro F."/>
            <person name="Devon K."/>
            <person name="Engels R."/>
            <person name="Hammond M."/>
            <person name="Howarth C."/>
            <person name="Koehrsen M."/>
            <person name="Lawson D."/>
            <person name="Montgomery P."/>
            <person name="Nene V."/>
            <person name="Nusbaum C."/>
            <person name="Puiu D."/>
            <person name="Romero-Severson J."/>
            <person name="Severson D.W."/>
            <person name="Shumway M."/>
            <person name="Sisk P."/>
            <person name="Stolte C."/>
            <person name="Zeng Q."/>
            <person name="Eisenstadt E."/>
            <person name="Fraser-Liggett C."/>
            <person name="Strausberg R."/>
            <person name="Galagan J."/>
            <person name="Birren B."/>
            <person name="Collins F.H."/>
        </authorList>
    </citation>
    <scope>NUCLEOTIDE SEQUENCE [LARGE SCALE GENOMIC DNA]</scope>
    <source>
        <strain evidence="3">JHB</strain>
    </source>
</reference>
<feature type="transmembrane region" description="Helical" evidence="1">
    <location>
        <begin position="264"/>
        <end position="290"/>
    </location>
</feature>
<protein>
    <recommendedName>
        <fullName evidence="2">Acyltransferase 3 domain-containing protein</fullName>
    </recommendedName>
</protein>
<dbReference type="GO" id="GO:0016747">
    <property type="term" value="F:acyltransferase activity, transferring groups other than amino-acyl groups"/>
    <property type="evidence" value="ECO:0007669"/>
    <property type="project" value="InterPro"/>
</dbReference>
<keyword evidence="1" id="KW-0812">Transmembrane</keyword>
<dbReference type="Pfam" id="PF01757">
    <property type="entry name" value="Acyl_transf_3"/>
    <property type="match status" value="1"/>
</dbReference>
<keyword evidence="1" id="KW-1133">Transmembrane helix</keyword>
<dbReference type="OMA" id="THYNHTR"/>
<keyword evidence="5" id="KW-1185">Reference proteome</keyword>
<evidence type="ECO:0000256" key="1">
    <source>
        <dbReference type="SAM" id="Phobius"/>
    </source>
</evidence>
<feature type="transmembrane region" description="Helical" evidence="1">
    <location>
        <begin position="310"/>
        <end position="332"/>
    </location>
</feature>
<feature type="domain" description="Acyltransferase 3" evidence="2">
    <location>
        <begin position="225"/>
        <end position="588"/>
    </location>
</feature>
<evidence type="ECO:0000313" key="4">
    <source>
        <dbReference type="EnsemblMetazoa" id="CPIJ008755-PA"/>
    </source>
</evidence>
<dbReference type="eggNOG" id="KOG3700">
    <property type="taxonomic scope" value="Eukaryota"/>
</dbReference>
<feature type="transmembrane region" description="Helical" evidence="1">
    <location>
        <begin position="406"/>
        <end position="424"/>
    </location>
</feature>
<feature type="transmembrane region" description="Helical" evidence="1">
    <location>
        <begin position="566"/>
        <end position="588"/>
    </location>
</feature>
<dbReference type="InterPro" id="IPR052728">
    <property type="entry name" value="O2_lipid_transport_reg"/>
</dbReference>
<dbReference type="PANTHER" id="PTHR11161">
    <property type="entry name" value="O-ACYLTRANSFERASE"/>
    <property type="match status" value="1"/>
</dbReference>
<evidence type="ECO:0000259" key="2">
    <source>
        <dbReference type="Pfam" id="PF01757"/>
    </source>
</evidence>
<dbReference type="EnsemblMetazoa" id="CPIJ008755-RA">
    <property type="protein sequence ID" value="CPIJ008755-PA"/>
    <property type="gene ID" value="CPIJ008755"/>
</dbReference>
<dbReference type="VEuPathDB" id="VectorBase:CPIJ008755"/>
<sequence length="598" mass="69687">MPKLNEYDDYDQCMNDLPGGRVATFCMVRVVIKPDSGSTTWQLIEDFSSDRKRHFNHALLDRGICIEHCKQLIRGLSNETRQTLKVEKFDFDFPYIFDVSVFKDTPKDRERYQDLVDICINYRLNQTYQLTAYTEIEVCDKSTDAIEIDSLDLLFLAVLAILIMLMLFSSMYDASINAKHSLAHYENDLSSKKQAFFTSFSVLRNWLRLLSRSQSPIHKLLRPLQAARFITMYHVIMGHAVLIATSGPNQNPFMSEKLYHNISAMILTGGTQVVQIFITMSGFLVAYHVLLHIRLTQKKIGLLFLLKAIVLRYIRLTPMYAFMVLLHATWLIKLQDGPMWKRSVETERTFCRRNWWTNLLYVNNFVNPDQPCVQQTWYLGCDYQLYCAGILVLILISWMRKRTVPILILVTIGAFALTAVHIYVNELEGVFVISPEAQRFVLWFDKNYLISYIPFQVNTGNYLIGMIAAFIMLHLQKNNIDPTEKKWFRIFWPFAFPLAIGSLLLHYIFYVNDFETPSLWMSIFYPTMKYFWGVCFVWFGLGIVYGKGAVFKRIFNSQIFEPLGRLTYAAFLSHTFVMRLLFLCIRGTKHSNTLGMVD</sequence>
<dbReference type="InterPro" id="IPR002656">
    <property type="entry name" value="Acyl_transf_3_dom"/>
</dbReference>
<dbReference type="HOGENOM" id="CLU_007874_5_0_1"/>
<feature type="transmembrane region" description="Helical" evidence="1">
    <location>
        <begin position="530"/>
        <end position="546"/>
    </location>
</feature>
<feature type="transmembrane region" description="Helical" evidence="1">
    <location>
        <begin position="487"/>
        <end position="510"/>
    </location>
</feature>
<dbReference type="VEuPathDB" id="VectorBase:CQUJHB008195"/>
<feature type="transmembrane region" description="Helical" evidence="1">
    <location>
        <begin position="153"/>
        <end position="172"/>
    </location>
</feature>
<dbReference type="Proteomes" id="UP000002320">
    <property type="component" value="Unassembled WGS sequence"/>
</dbReference>
<proteinExistence type="predicted"/>
<dbReference type="OrthoDB" id="7760377at2759"/>
<dbReference type="FunCoup" id="B0WNX6">
    <property type="interactions" value="12"/>
</dbReference>
<organism>
    <name type="scientific">Culex quinquefasciatus</name>
    <name type="common">Southern house mosquito</name>
    <name type="synonym">Culex pungens</name>
    <dbReference type="NCBI Taxonomy" id="7176"/>
    <lineage>
        <taxon>Eukaryota</taxon>
        <taxon>Metazoa</taxon>
        <taxon>Ecdysozoa</taxon>
        <taxon>Arthropoda</taxon>
        <taxon>Hexapoda</taxon>
        <taxon>Insecta</taxon>
        <taxon>Pterygota</taxon>
        <taxon>Neoptera</taxon>
        <taxon>Endopterygota</taxon>
        <taxon>Diptera</taxon>
        <taxon>Nematocera</taxon>
        <taxon>Culicoidea</taxon>
        <taxon>Culicidae</taxon>
        <taxon>Culicinae</taxon>
        <taxon>Culicini</taxon>
        <taxon>Culex</taxon>
        <taxon>Culex</taxon>
    </lineage>
</organism>
<dbReference type="AlphaFoldDB" id="B0WNX6"/>
<keyword evidence="1" id="KW-0472">Membrane</keyword>